<dbReference type="InterPro" id="IPR006047">
    <property type="entry name" value="GH13_cat_dom"/>
</dbReference>
<evidence type="ECO:0000313" key="15">
    <source>
        <dbReference type="Proteomes" id="UP000886785"/>
    </source>
</evidence>
<dbReference type="SUPFAM" id="SSF81296">
    <property type="entry name" value="E set domains"/>
    <property type="match status" value="1"/>
</dbReference>
<dbReference type="GO" id="GO:0005829">
    <property type="term" value="C:cytosol"/>
    <property type="evidence" value="ECO:0007669"/>
    <property type="project" value="TreeGrafter"/>
</dbReference>
<comment type="pathway">
    <text evidence="3 10">Glycan biosynthesis; glycogen biosynthesis.</text>
</comment>
<organism evidence="14 15">
    <name type="scientific">Candidatus Gallacutalibacter pullicola</name>
    <dbReference type="NCBI Taxonomy" id="2840830"/>
    <lineage>
        <taxon>Bacteria</taxon>
        <taxon>Bacillati</taxon>
        <taxon>Bacillota</taxon>
        <taxon>Clostridia</taxon>
        <taxon>Eubacteriales</taxon>
        <taxon>Candidatus Gallacutalibacter</taxon>
    </lineage>
</organism>
<dbReference type="NCBIfam" id="NF008967">
    <property type="entry name" value="PRK12313.1"/>
    <property type="match status" value="1"/>
</dbReference>
<evidence type="ECO:0000256" key="5">
    <source>
        <dbReference type="ARBA" id="ARBA00022600"/>
    </source>
</evidence>
<dbReference type="GO" id="GO:0004553">
    <property type="term" value="F:hydrolase activity, hydrolyzing O-glycosyl compounds"/>
    <property type="evidence" value="ECO:0007669"/>
    <property type="project" value="InterPro"/>
</dbReference>
<evidence type="ECO:0000256" key="7">
    <source>
        <dbReference type="ARBA" id="ARBA00022679"/>
    </source>
</evidence>
<comment type="caution">
    <text evidence="14">The sequence shown here is derived from an EMBL/GenBank/DDBJ whole genome shotgun (WGS) entry which is preliminary data.</text>
</comment>
<feature type="domain" description="Glycosyl hydrolase family 13 catalytic" evidence="13">
    <location>
        <begin position="156"/>
        <end position="510"/>
    </location>
</feature>
<dbReference type="HAMAP" id="MF_00685">
    <property type="entry name" value="GlgB"/>
    <property type="match status" value="1"/>
</dbReference>
<feature type="active site" description="Nucleophile" evidence="10 11">
    <location>
        <position position="313"/>
    </location>
</feature>
<evidence type="ECO:0000256" key="2">
    <source>
        <dbReference type="ARBA" id="ARBA00002953"/>
    </source>
</evidence>
<feature type="active site" description="Proton donor" evidence="10 11">
    <location>
        <position position="366"/>
    </location>
</feature>
<dbReference type="InterPro" id="IPR014756">
    <property type="entry name" value="Ig_E-set"/>
</dbReference>
<dbReference type="InterPro" id="IPR017853">
    <property type="entry name" value="GH"/>
</dbReference>
<evidence type="ECO:0000256" key="12">
    <source>
        <dbReference type="SAM" id="MobiDB-lite"/>
    </source>
</evidence>
<proteinExistence type="inferred from homology"/>
<accession>A0A9D1DP88</accession>
<name>A0A9D1DP88_9FIRM</name>
<dbReference type="InterPro" id="IPR037439">
    <property type="entry name" value="Branching_enzy"/>
</dbReference>
<dbReference type="FunFam" id="2.60.40.1180:FF:000002">
    <property type="entry name" value="1,4-alpha-glucan branching enzyme GlgB"/>
    <property type="match status" value="1"/>
</dbReference>
<evidence type="ECO:0000256" key="11">
    <source>
        <dbReference type="PIRSR" id="PIRSR000463-1"/>
    </source>
</evidence>
<comment type="similarity">
    <text evidence="4 10">Belongs to the glycosyl hydrolase 13 family. GlgB subfamily.</text>
</comment>
<keyword evidence="5 10" id="KW-0321">Glycogen metabolism</keyword>
<keyword evidence="9 10" id="KW-0119">Carbohydrate metabolism</keyword>
<evidence type="ECO:0000256" key="10">
    <source>
        <dbReference type="HAMAP-Rule" id="MF_00685"/>
    </source>
</evidence>
<reference evidence="14" key="2">
    <citation type="journal article" date="2021" name="PeerJ">
        <title>Extensive microbial diversity within the chicken gut microbiome revealed by metagenomics and culture.</title>
        <authorList>
            <person name="Gilroy R."/>
            <person name="Ravi A."/>
            <person name="Getino M."/>
            <person name="Pursley I."/>
            <person name="Horton D.L."/>
            <person name="Alikhan N.F."/>
            <person name="Baker D."/>
            <person name="Gharbi K."/>
            <person name="Hall N."/>
            <person name="Watson M."/>
            <person name="Adriaenssens E.M."/>
            <person name="Foster-Nyarko E."/>
            <person name="Jarju S."/>
            <person name="Secka A."/>
            <person name="Antonio M."/>
            <person name="Oren A."/>
            <person name="Chaudhuri R.R."/>
            <person name="La Ragione R."/>
            <person name="Hildebrand F."/>
            <person name="Pallen M.J."/>
        </authorList>
    </citation>
    <scope>NUCLEOTIDE SEQUENCE</scope>
    <source>
        <strain evidence="14">ChiSjej1B19-7085</strain>
    </source>
</reference>
<keyword evidence="7 10" id="KW-0808">Transferase</keyword>
<dbReference type="CDD" id="cd02855">
    <property type="entry name" value="E_set_GBE_prok_N"/>
    <property type="match status" value="1"/>
</dbReference>
<comment type="function">
    <text evidence="2 10">Catalyzes the formation of the alpha-1,6-glucosidic linkages in glycogen by scission of a 1,4-alpha-linked oligosaccharide from growing alpha-1,4-glucan chains and the subsequent attachment of the oligosaccharide to the alpha-1,6 position.</text>
</comment>
<comment type="catalytic activity">
    <reaction evidence="1 10">
        <text>Transfers a segment of a (1-&gt;4)-alpha-D-glucan chain to a primary hydroxy group in a similar glucan chain.</text>
        <dbReference type="EC" id="2.4.1.18"/>
    </reaction>
</comment>
<keyword evidence="6 10" id="KW-0328">Glycosyltransferase</keyword>
<gene>
    <name evidence="10 14" type="primary">glgB</name>
    <name evidence="14" type="ORF">IAA54_02615</name>
</gene>
<dbReference type="SMART" id="SM00642">
    <property type="entry name" value="Aamy"/>
    <property type="match status" value="1"/>
</dbReference>
<evidence type="ECO:0000313" key="14">
    <source>
        <dbReference type="EMBL" id="HIR56534.1"/>
    </source>
</evidence>
<dbReference type="InterPro" id="IPR044143">
    <property type="entry name" value="GlgB_N_E_set_prok"/>
</dbReference>
<dbReference type="PANTHER" id="PTHR43651:SF3">
    <property type="entry name" value="1,4-ALPHA-GLUCAN-BRANCHING ENZYME"/>
    <property type="match status" value="1"/>
</dbReference>
<dbReference type="SUPFAM" id="SSF51011">
    <property type="entry name" value="Glycosyl hydrolase domain"/>
    <property type="match status" value="1"/>
</dbReference>
<dbReference type="EC" id="2.4.1.18" evidence="10"/>
<dbReference type="Gene3D" id="3.20.20.80">
    <property type="entry name" value="Glycosidases"/>
    <property type="match status" value="1"/>
</dbReference>
<dbReference type="Pfam" id="PF02922">
    <property type="entry name" value="CBM_48"/>
    <property type="match status" value="1"/>
</dbReference>
<evidence type="ECO:0000256" key="9">
    <source>
        <dbReference type="ARBA" id="ARBA00023277"/>
    </source>
</evidence>
<dbReference type="Proteomes" id="UP000886785">
    <property type="component" value="Unassembled WGS sequence"/>
</dbReference>
<reference evidence="14" key="1">
    <citation type="submission" date="2020-10" db="EMBL/GenBank/DDBJ databases">
        <authorList>
            <person name="Gilroy R."/>
        </authorList>
    </citation>
    <scope>NUCLEOTIDE SEQUENCE</scope>
    <source>
        <strain evidence="14">ChiSjej1B19-7085</strain>
    </source>
</reference>
<comment type="subunit">
    <text evidence="10">Monomer.</text>
</comment>
<evidence type="ECO:0000256" key="1">
    <source>
        <dbReference type="ARBA" id="ARBA00000826"/>
    </source>
</evidence>
<dbReference type="NCBIfam" id="TIGR01515">
    <property type="entry name" value="branching_enzym"/>
    <property type="match status" value="1"/>
</dbReference>
<dbReference type="SUPFAM" id="SSF51445">
    <property type="entry name" value="(Trans)glycosidases"/>
    <property type="match status" value="1"/>
</dbReference>
<dbReference type="CDD" id="cd11322">
    <property type="entry name" value="AmyAc_Glg_BE"/>
    <property type="match status" value="1"/>
</dbReference>
<keyword evidence="8 10" id="KW-0320">Glycogen biosynthesis</keyword>
<feature type="compositionally biased region" description="Basic residues" evidence="12">
    <location>
        <begin position="668"/>
        <end position="677"/>
    </location>
</feature>
<evidence type="ECO:0000256" key="3">
    <source>
        <dbReference type="ARBA" id="ARBA00004964"/>
    </source>
</evidence>
<evidence type="ECO:0000256" key="8">
    <source>
        <dbReference type="ARBA" id="ARBA00023056"/>
    </source>
</evidence>
<dbReference type="InterPro" id="IPR006048">
    <property type="entry name" value="A-amylase/branching_C"/>
</dbReference>
<dbReference type="Pfam" id="PF00128">
    <property type="entry name" value="Alpha-amylase"/>
    <property type="match status" value="1"/>
</dbReference>
<dbReference type="PANTHER" id="PTHR43651">
    <property type="entry name" value="1,4-ALPHA-GLUCAN-BRANCHING ENZYME"/>
    <property type="match status" value="1"/>
</dbReference>
<dbReference type="GO" id="GO:0043169">
    <property type="term" value="F:cation binding"/>
    <property type="evidence" value="ECO:0007669"/>
    <property type="project" value="InterPro"/>
</dbReference>
<dbReference type="PIRSF" id="PIRSF000463">
    <property type="entry name" value="GlgB"/>
    <property type="match status" value="1"/>
</dbReference>
<evidence type="ECO:0000256" key="6">
    <source>
        <dbReference type="ARBA" id="ARBA00022676"/>
    </source>
</evidence>
<evidence type="ECO:0000256" key="4">
    <source>
        <dbReference type="ARBA" id="ARBA00009000"/>
    </source>
</evidence>
<dbReference type="InterPro" id="IPR013783">
    <property type="entry name" value="Ig-like_fold"/>
</dbReference>
<dbReference type="InterPro" id="IPR013780">
    <property type="entry name" value="Glyco_hydro_b"/>
</dbReference>
<dbReference type="InterPro" id="IPR004193">
    <property type="entry name" value="Glyco_hydro_13_N"/>
</dbReference>
<dbReference type="Gene3D" id="2.60.40.10">
    <property type="entry name" value="Immunoglobulins"/>
    <property type="match status" value="1"/>
</dbReference>
<dbReference type="GO" id="GO:0005978">
    <property type="term" value="P:glycogen biosynthetic process"/>
    <property type="evidence" value="ECO:0007669"/>
    <property type="project" value="UniProtKB-UniRule"/>
</dbReference>
<dbReference type="EMBL" id="DVHF01000033">
    <property type="protein sequence ID" value="HIR56534.1"/>
    <property type="molecule type" value="Genomic_DNA"/>
</dbReference>
<dbReference type="InterPro" id="IPR006407">
    <property type="entry name" value="GlgB"/>
</dbReference>
<dbReference type="AlphaFoldDB" id="A0A9D1DP88"/>
<dbReference type="Pfam" id="PF02806">
    <property type="entry name" value="Alpha-amylase_C"/>
    <property type="match status" value="1"/>
</dbReference>
<feature type="region of interest" description="Disordered" evidence="12">
    <location>
        <begin position="652"/>
        <end position="677"/>
    </location>
</feature>
<evidence type="ECO:0000259" key="13">
    <source>
        <dbReference type="SMART" id="SM00642"/>
    </source>
</evidence>
<dbReference type="FunFam" id="3.20.20.80:FF:000003">
    <property type="entry name" value="1,4-alpha-glucan branching enzyme GlgB"/>
    <property type="match status" value="1"/>
</dbReference>
<sequence>MEKEIKKPEGCVPLYLFHQGTNYKAYEYMGVHKETREDGTEGMVCRVWAPNAVSVSVAGDFNDWDAKQYPMEKISDGVWEVHLPFVFEPYQTYKFCVESSAGAKVFKSDPYAHHFETRPSTASKYYDIEGFQWEDAAWFRKKAQKPHYSNPVNIYEIHAGSWRRYEDGNCYSYDKLADELIPYLLDMGYTHVELMPLTEYPYDASWGYQVTGYFAPTARYGSPKDFMSFINKCHQAGIGVIMDWVPAHFPRDEAGLAKFDGTPCYEYADPRKGEHKEWGTLVFDYGRNEVISFLASSAVFWVEKYHIDGIRVDAVASMLYLDYNRRDGEWIPNQNGGKENLEAVALLQRINEAVFEVSPDVMMIAEESTAWPMVSKPTYCGGLGFNYKWNMGWMNDMLHYMSLDPIYRKFNHDNITFSFFYAFSENYILPVSHDEVVYGKCSLVNKMPGTLEQKLAGVRCFICYMMAHPGKKLIFMGTEFCQFDEWNFEKELDWNLLSIPHHKQAQDFFRAINHFYLETPALWQVDFSWEGFSWISNDDYTQSVIAFRRFDKAGNEIIAVCNFVPVERKEYRIGVPYAGIYTELFSSDDTRFGGSGITNGDTIRTEDVPMHGHEQSILLDLAPNTVIFLKCRRRRPKKADAVLAAEKEKTPRKAAAAVKTKKAAPSGKSRKKTAVEK</sequence>
<protein>
    <recommendedName>
        <fullName evidence="10">1,4-alpha-glucan branching enzyme GlgB</fullName>
        <ecNumber evidence="10">2.4.1.18</ecNumber>
    </recommendedName>
    <alternativeName>
        <fullName evidence="10">1,4-alpha-D-glucan:1,4-alpha-D-glucan 6-glucosyl-transferase</fullName>
    </alternativeName>
    <alternativeName>
        <fullName evidence="10">Alpha-(1-&gt;4)-glucan branching enzyme</fullName>
    </alternativeName>
    <alternativeName>
        <fullName evidence="10">Glycogen branching enzyme</fullName>
        <shortName evidence="10">BE</shortName>
    </alternativeName>
</protein>
<dbReference type="GO" id="GO:0003844">
    <property type="term" value="F:1,4-alpha-glucan branching enzyme activity"/>
    <property type="evidence" value="ECO:0007669"/>
    <property type="project" value="UniProtKB-UniRule"/>
</dbReference>
<dbReference type="NCBIfam" id="NF003811">
    <property type="entry name" value="PRK05402.1"/>
    <property type="match status" value="1"/>
</dbReference>
<dbReference type="Gene3D" id="2.60.40.1180">
    <property type="entry name" value="Golgi alpha-mannosidase II"/>
    <property type="match status" value="1"/>
</dbReference>